<keyword evidence="1" id="KW-0472">Membrane</keyword>
<feature type="transmembrane region" description="Helical" evidence="1">
    <location>
        <begin position="37"/>
        <end position="62"/>
    </location>
</feature>
<evidence type="ECO:0000313" key="2">
    <source>
        <dbReference type="EMBL" id="MBB4279240.1"/>
    </source>
</evidence>
<reference evidence="2 3" key="1">
    <citation type="submission" date="2020-08" db="EMBL/GenBank/DDBJ databases">
        <title>Genomic Encyclopedia of Type Strains, Phase IV (KMG-V): Genome sequencing to study the core and pangenomes of soil and plant-associated prokaryotes.</title>
        <authorList>
            <person name="Whitman W."/>
        </authorList>
    </citation>
    <scope>NUCLEOTIDE SEQUENCE [LARGE SCALE GENOMIC DNA]</scope>
    <source>
        <strain evidence="2 3">SEMIA 402</strain>
    </source>
</reference>
<sequence length="97" mass="10387">MNQFSMAAGAFALLAMPDLTNTLLALAAQRRGVRELAVLATAVVAAYLVVVVLLAVSTGAFLNSNPQIGPVGPKLRFWPTKRMESERRNQIESNCAS</sequence>
<evidence type="ECO:0000313" key="3">
    <source>
        <dbReference type="Proteomes" id="UP000533641"/>
    </source>
</evidence>
<keyword evidence="1" id="KW-1133">Transmembrane helix</keyword>
<evidence type="ECO:0000256" key="1">
    <source>
        <dbReference type="SAM" id="Phobius"/>
    </source>
</evidence>
<proteinExistence type="predicted"/>
<dbReference type="RefSeq" id="WP_183930691.1">
    <property type="nucleotide sequence ID" value="NZ_JACIGM010000025.1"/>
</dbReference>
<gene>
    <name evidence="2" type="ORF">GGE12_007053</name>
</gene>
<accession>A0A7W6RWG2</accession>
<name>A0A7W6RWG2_9HYPH</name>
<organism evidence="2 3">
    <name type="scientific">Rhizobium mongolense</name>
    <dbReference type="NCBI Taxonomy" id="57676"/>
    <lineage>
        <taxon>Bacteria</taxon>
        <taxon>Pseudomonadati</taxon>
        <taxon>Pseudomonadota</taxon>
        <taxon>Alphaproteobacteria</taxon>
        <taxon>Hyphomicrobiales</taxon>
        <taxon>Rhizobiaceae</taxon>
        <taxon>Rhizobium/Agrobacterium group</taxon>
        <taxon>Rhizobium</taxon>
    </lineage>
</organism>
<dbReference type="Proteomes" id="UP000533641">
    <property type="component" value="Unassembled WGS sequence"/>
</dbReference>
<protein>
    <submittedName>
        <fullName evidence="2">Threonine/homoserine/homoserine lactone efflux protein</fullName>
    </submittedName>
</protein>
<comment type="caution">
    <text evidence="2">The sequence shown here is derived from an EMBL/GenBank/DDBJ whole genome shotgun (WGS) entry which is preliminary data.</text>
</comment>
<keyword evidence="1" id="KW-0812">Transmembrane</keyword>
<dbReference type="AlphaFoldDB" id="A0A7W6RWG2"/>
<dbReference type="EMBL" id="JACIGM010000025">
    <property type="protein sequence ID" value="MBB4279240.1"/>
    <property type="molecule type" value="Genomic_DNA"/>
</dbReference>